<evidence type="ECO:0000259" key="1">
    <source>
        <dbReference type="Pfam" id="PF03235"/>
    </source>
</evidence>
<dbReference type="Pfam" id="PF03235">
    <property type="entry name" value="GmrSD_N"/>
    <property type="match status" value="1"/>
</dbReference>
<feature type="domain" description="GmrSD restriction endonucleases N-terminal" evidence="1">
    <location>
        <begin position="16"/>
        <end position="241"/>
    </location>
</feature>
<sequence length="596" mass="68751">MANKIFESHNIDLDFLLKEIKLGRIGLPDLQRPFVWANEKVRNLYDSMLKGFPIGYIMLWESPENYSSKMEDIGLNDKELKSPKSLIIDGQQRLTALVATMYGIKVKDKNFKERNIKICYNPLREVDRFENWSVAYERNPEWISDLSVVFLAKEQNTLSRLRRAYIKRLNESYEKNNLPILTDEQEDLIENRLNELLGLEKYPVPVLDIYRSASEEEVAEIFVRVNSGGQKLNENDFILTLLSVYAKEDRDKIDSFCEKSHIPAAGTSYNNLLIVEPVHLVRMIVGVGFKRARLRYAYMLLRGKDLDSGIVTEERRNENLAVFGAALSTVIDLNNWHAFLNIIAQGGYVSSKLIAADNSIVFSYILYLIAKYEFHLENQKLSSLFRRWFFMVSVTSYFSSSVETDAEKLFADMKTLKNADELAAYLSSVIDSRLTEDYFAITLPKDLESSAAISPHWYAYLASQNILNIPMLFSTSHLAMFLLPGAHGNKNAVDKHHIFPKNYLTSIGIDSDRERNQIANYTYLDYQTNIAISDRPPADYINEFIQKLGEDNFKLMCENHALPQGFDTMEYNEFLKERRVLMAKLIQKAYKRLCQG</sequence>
<dbReference type="InterPro" id="IPR004919">
    <property type="entry name" value="GmrSD_N"/>
</dbReference>
<reference evidence="2 3" key="1">
    <citation type="submission" date="2019-08" db="EMBL/GenBank/DDBJ databases">
        <title>In-depth cultivation of the pig gut microbiome towards novel bacterial diversity and tailored functional studies.</title>
        <authorList>
            <person name="Wylensek D."/>
            <person name="Hitch T.C.A."/>
            <person name="Clavel T."/>
        </authorList>
    </citation>
    <scope>NUCLEOTIDE SEQUENCE [LARGE SCALE GENOMIC DNA]</scope>
    <source>
        <strain evidence="2 3">BBE-744-WT-12</strain>
    </source>
</reference>
<proteinExistence type="predicted"/>
<dbReference type="RefSeq" id="WP_106051716.1">
    <property type="nucleotide sequence ID" value="NZ_VUNS01000023.1"/>
</dbReference>
<dbReference type="AlphaFoldDB" id="A0A844G4R8"/>
<evidence type="ECO:0000313" key="3">
    <source>
        <dbReference type="Proteomes" id="UP000435649"/>
    </source>
</evidence>
<dbReference type="EMBL" id="VUNS01000023">
    <property type="protein sequence ID" value="MST98767.1"/>
    <property type="molecule type" value="Genomic_DNA"/>
</dbReference>
<evidence type="ECO:0000313" key="2">
    <source>
        <dbReference type="EMBL" id="MST98767.1"/>
    </source>
</evidence>
<dbReference type="PANTHER" id="PTHR37292">
    <property type="entry name" value="VNG6097C"/>
    <property type="match status" value="1"/>
</dbReference>
<organism evidence="2 3">
    <name type="scientific">Victivallis lenta</name>
    <dbReference type="NCBI Taxonomy" id="2606640"/>
    <lineage>
        <taxon>Bacteria</taxon>
        <taxon>Pseudomonadati</taxon>
        <taxon>Lentisphaerota</taxon>
        <taxon>Lentisphaeria</taxon>
        <taxon>Victivallales</taxon>
        <taxon>Victivallaceae</taxon>
        <taxon>Victivallis</taxon>
    </lineage>
</organism>
<gene>
    <name evidence="2" type="ORF">FYJ85_17140</name>
</gene>
<keyword evidence="3" id="KW-1185">Reference proteome</keyword>
<comment type="caution">
    <text evidence="2">The sequence shown here is derived from an EMBL/GenBank/DDBJ whole genome shotgun (WGS) entry which is preliminary data.</text>
</comment>
<protein>
    <submittedName>
        <fullName evidence="2">DUF262 domain-containing protein</fullName>
    </submittedName>
</protein>
<name>A0A844G4R8_9BACT</name>
<accession>A0A844G4R8</accession>
<dbReference type="PANTHER" id="PTHR37292:SF2">
    <property type="entry name" value="DUF262 DOMAIN-CONTAINING PROTEIN"/>
    <property type="match status" value="1"/>
</dbReference>
<dbReference type="Proteomes" id="UP000435649">
    <property type="component" value="Unassembled WGS sequence"/>
</dbReference>